<dbReference type="InterPro" id="IPR003593">
    <property type="entry name" value="AAA+_ATPase"/>
</dbReference>
<dbReference type="SMART" id="SM00382">
    <property type="entry name" value="AAA"/>
    <property type="match status" value="1"/>
</dbReference>
<keyword evidence="12" id="KW-0804">Transcription</keyword>
<dbReference type="InterPro" id="IPR027417">
    <property type="entry name" value="P-loop_NTPase"/>
</dbReference>
<dbReference type="InterPro" id="IPR011006">
    <property type="entry name" value="CheY-like_superfamily"/>
</dbReference>
<feature type="domain" description="Sigma-54 factor interaction" evidence="17">
    <location>
        <begin position="147"/>
        <end position="376"/>
    </location>
</feature>
<accession>A0ABQ6TUS7</accession>
<keyword evidence="6" id="KW-0547">Nucleotide-binding</keyword>
<evidence type="ECO:0000256" key="16">
    <source>
        <dbReference type="PROSITE-ProRule" id="PRU00169"/>
    </source>
</evidence>
<proteinExistence type="predicted"/>
<feature type="domain" description="Response regulatory" evidence="18">
    <location>
        <begin position="5"/>
        <end position="122"/>
    </location>
</feature>
<evidence type="ECO:0000256" key="11">
    <source>
        <dbReference type="ARBA" id="ARBA00023159"/>
    </source>
</evidence>
<evidence type="ECO:0000259" key="17">
    <source>
        <dbReference type="PROSITE" id="PS50045"/>
    </source>
</evidence>
<dbReference type="PROSITE" id="PS50110">
    <property type="entry name" value="RESPONSE_REGULATORY"/>
    <property type="match status" value="1"/>
</dbReference>
<dbReference type="EMBL" id="VZRA01000001">
    <property type="protein sequence ID" value="KAB0672527.1"/>
    <property type="molecule type" value="Genomic_DNA"/>
</dbReference>
<dbReference type="InterPro" id="IPR025944">
    <property type="entry name" value="Sigma_54_int_dom_CS"/>
</dbReference>
<keyword evidence="9" id="KW-0805">Transcription regulation</keyword>
<dbReference type="InterPro" id="IPR002078">
    <property type="entry name" value="Sigma_54_int"/>
</dbReference>
<evidence type="ECO:0000256" key="2">
    <source>
        <dbReference type="ARBA" id="ARBA00019059"/>
    </source>
</evidence>
<organism evidence="19 20">
    <name type="scientific">Oryzomonas sagensis</name>
    <dbReference type="NCBI Taxonomy" id="2603857"/>
    <lineage>
        <taxon>Bacteria</taxon>
        <taxon>Pseudomonadati</taxon>
        <taxon>Thermodesulfobacteriota</taxon>
        <taxon>Desulfuromonadia</taxon>
        <taxon>Geobacterales</taxon>
        <taxon>Geobacteraceae</taxon>
        <taxon>Oryzomonas</taxon>
    </lineage>
</organism>
<evidence type="ECO:0000256" key="12">
    <source>
        <dbReference type="ARBA" id="ARBA00023163"/>
    </source>
</evidence>
<dbReference type="PANTHER" id="PTHR32071:SF95">
    <property type="entry name" value="DNA-BINDING TRANSCRIPTIONAL REGULATOR NTRC"/>
    <property type="match status" value="1"/>
</dbReference>
<evidence type="ECO:0000256" key="3">
    <source>
        <dbReference type="ARBA" id="ARBA00022490"/>
    </source>
</evidence>
<dbReference type="SMART" id="SM00448">
    <property type="entry name" value="REC"/>
    <property type="match status" value="1"/>
</dbReference>
<keyword evidence="3" id="KW-0963">Cytoplasm</keyword>
<protein>
    <recommendedName>
        <fullName evidence="2">DNA-binding transcriptional regulator NtrC</fullName>
    </recommendedName>
    <alternativeName>
        <fullName evidence="14">Nitrogen regulation protein NR(I)</fullName>
    </alternativeName>
    <alternativeName>
        <fullName evidence="15">Nitrogen regulator I</fullName>
    </alternativeName>
</protein>
<evidence type="ECO:0000256" key="4">
    <source>
        <dbReference type="ARBA" id="ARBA00022491"/>
    </source>
</evidence>
<dbReference type="InterPro" id="IPR001789">
    <property type="entry name" value="Sig_transdc_resp-reg_receiver"/>
</dbReference>
<dbReference type="SUPFAM" id="SSF52540">
    <property type="entry name" value="P-loop containing nucleoside triphosphate hydrolases"/>
    <property type="match status" value="1"/>
</dbReference>
<reference evidence="19 20" key="1">
    <citation type="journal article" date="2020" name="Microorganisms">
        <title>Description of Three Novel Members in the Family Geobacteraceae, Oryzomonas japonicum gen. nov., sp. nov., Oryzomonas sagensis sp. nov., and Oryzomonas ruber sp. nov.</title>
        <authorList>
            <person name="Xu Z."/>
            <person name="Masuda Y."/>
            <person name="Hayakawa C."/>
            <person name="Ushijima N."/>
            <person name="Kawano K."/>
            <person name="Shiratori Y."/>
            <person name="Senoo K."/>
            <person name="Itoh H."/>
        </authorList>
    </citation>
    <scope>NUCLEOTIDE SEQUENCE [LARGE SCALE GENOMIC DNA]</scope>
    <source>
        <strain evidence="19 20">Red100</strain>
    </source>
</reference>
<evidence type="ECO:0000256" key="15">
    <source>
        <dbReference type="ARBA" id="ARBA00031910"/>
    </source>
</evidence>
<dbReference type="PANTHER" id="PTHR32071">
    <property type="entry name" value="TRANSCRIPTIONAL REGULATORY PROTEIN"/>
    <property type="match status" value="1"/>
</dbReference>
<dbReference type="Gene3D" id="1.10.10.60">
    <property type="entry name" value="Homeodomain-like"/>
    <property type="match status" value="1"/>
</dbReference>
<sequence length="466" mass="52393">MYDARVIICDDEVEIVRYLNKILTTRGLEVEIFTSGEALLRTLEHRALEESDLLLLDVKMPDVDGIEILRRVKELKLEIPVVMMTAFASISSAIEAMKLGAYDYVTKPFPKEKIFGILDKVLERKELLKENSALKDELGKSAPSGYLVYTSDAFRRVHEMAVQVAQSDANVVILGESGTGKELIAGLIHSVSPRKEQRFLSINCATLSDTLLESQLFGHVRGAFTGAVTHQKGLLEEAHNGTLFLDEVGDMSPAIQAKLLRVLQEGDYIPVGETKARSVDIRFLAATNKDLEEEVRQKRFREDLFFRLNVISIHLPPLRERAEDIEPLARYFLHRISQRMKKEFVNFTPEALLLMQSYSWPGNIRELENAIERAAILARGTVISAENLPVWKSAPLAAAAEQRGDGERLLPLEAVEREHILHVLQKTGCNKSRTAKILNIARRTLDRKLEEYGMQDKAAPADADDP</sequence>
<feature type="modified residue" description="4-aspartylphosphate" evidence="16">
    <location>
        <position position="57"/>
    </location>
</feature>
<evidence type="ECO:0000256" key="8">
    <source>
        <dbReference type="ARBA" id="ARBA00023012"/>
    </source>
</evidence>
<comment type="subcellular location">
    <subcellularLocation>
        <location evidence="1">Cytoplasm</location>
    </subcellularLocation>
</comment>
<dbReference type="Pfam" id="PF00072">
    <property type="entry name" value="Response_reg"/>
    <property type="match status" value="1"/>
</dbReference>
<dbReference type="PROSITE" id="PS00675">
    <property type="entry name" value="SIGMA54_INTERACT_1"/>
    <property type="match status" value="1"/>
</dbReference>
<name>A0ABQ6TUS7_9BACT</name>
<gene>
    <name evidence="19" type="ORF">F6V30_05085</name>
</gene>
<dbReference type="RefSeq" id="WP_151156415.1">
    <property type="nucleotide sequence ID" value="NZ_VZRA01000001.1"/>
</dbReference>
<dbReference type="PROSITE" id="PS00688">
    <property type="entry name" value="SIGMA54_INTERACT_3"/>
    <property type="match status" value="1"/>
</dbReference>
<keyword evidence="4" id="KW-0678">Repressor</keyword>
<dbReference type="InterPro" id="IPR009057">
    <property type="entry name" value="Homeodomain-like_sf"/>
</dbReference>
<dbReference type="PROSITE" id="PS50045">
    <property type="entry name" value="SIGMA54_INTERACT_4"/>
    <property type="match status" value="1"/>
</dbReference>
<dbReference type="Gene3D" id="3.40.50.300">
    <property type="entry name" value="P-loop containing nucleotide triphosphate hydrolases"/>
    <property type="match status" value="1"/>
</dbReference>
<dbReference type="CDD" id="cd00009">
    <property type="entry name" value="AAA"/>
    <property type="match status" value="1"/>
</dbReference>
<keyword evidence="8" id="KW-0902">Two-component regulatory system</keyword>
<dbReference type="PROSITE" id="PS00676">
    <property type="entry name" value="SIGMA54_INTERACT_2"/>
    <property type="match status" value="1"/>
</dbReference>
<comment type="caution">
    <text evidence="19">The sequence shown here is derived from an EMBL/GenBank/DDBJ whole genome shotgun (WGS) entry which is preliminary data.</text>
</comment>
<dbReference type="Pfam" id="PF25601">
    <property type="entry name" value="AAA_lid_14"/>
    <property type="match status" value="1"/>
</dbReference>
<dbReference type="SUPFAM" id="SSF52172">
    <property type="entry name" value="CheY-like"/>
    <property type="match status" value="1"/>
</dbReference>
<dbReference type="Pfam" id="PF02954">
    <property type="entry name" value="HTH_8"/>
    <property type="match status" value="1"/>
</dbReference>
<keyword evidence="5 16" id="KW-0597">Phosphoprotein</keyword>
<dbReference type="PRINTS" id="PR01590">
    <property type="entry name" value="HTHFIS"/>
</dbReference>
<evidence type="ECO:0000256" key="6">
    <source>
        <dbReference type="ARBA" id="ARBA00022741"/>
    </source>
</evidence>
<evidence type="ECO:0000256" key="7">
    <source>
        <dbReference type="ARBA" id="ARBA00022840"/>
    </source>
</evidence>
<dbReference type="Proteomes" id="UP000798046">
    <property type="component" value="Unassembled WGS sequence"/>
</dbReference>
<evidence type="ECO:0000256" key="1">
    <source>
        <dbReference type="ARBA" id="ARBA00004496"/>
    </source>
</evidence>
<dbReference type="Gene3D" id="3.40.50.2300">
    <property type="match status" value="1"/>
</dbReference>
<dbReference type="InterPro" id="IPR025943">
    <property type="entry name" value="Sigma_54_int_dom_ATP-bd_2"/>
</dbReference>
<dbReference type="Pfam" id="PF00158">
    <property type="entry name" value="Sigma54_activat"/>
    <property type="match status" value="1"/>
</dbReference>
<keyword evidence="7" id="KW-0067">ATP-binding</keyword>
<keyword evidence="11" id="KW-0010">Activator</keyword>
<evidence type="ECO:0000256" key="9">
    <source>
        <dbReference type="ARBA" id="ARBA00023015"/>
    </source>
</evidence>
<evidence type="ECO:0000313" key="19">
    <source>
        <dbReference type="EMBL" id="KAB0672527.1"/>
    </source>
</evidence>
<dbReference type="InterPro" id="IPR058031">
    <property type="entry name" value="AAA_lid_NorR"/>
</dbReference>
<dbReference type="InterPro" id="IPR025662">
    <property type="entry name" value="Sigma_54_int_dom_ATP-bd_1"/>
</dbReference>
<evidence type="ECO:0000313" key="20">
    <source>
        <dbReference type="Proteomes" id="UP000798046"/>
    </source>
</evidence>
<evidence type="ECO:0000256" key="14">
    <source>
        <dbReference type="ARBA" id="ARBA00029881"/>
    </source>
</evidence>
<keyword evidence="20" id="KW-1185">Reference proteome</keyword>
<evidence type="ECO:0000256" key="5">
    <source>
        <dbReference type="ARBA" id="ARBA00022553"/>
    </source>
</evidence>
<keyword evidence="10" id="KW-0238">DNA-binding</keyword>
<evidence type="ECO:0000256" key="10">
    <source>
        <dbReference type="ARBA" id="ARBA00023125"/>
    </source>
</evidence>
<dbReference type="SUPFAM" id="SSF46689">
    <property type="entry name" value="Homeodomain-like"/>
    <property type="match status" value="1"/>
</dbReference>
<dbReference type="Gene3D" id="1.10.8.60">
    <property type="match status" value="1"/>
</dbReference>
<evidence type="ECO:0000259" key="18">
    <source>
        <dbReference type="PROSITE" id="PS50110"/>
    </source>
</evidence>
<keyword evidence="13" id="KW-0535">Nitrogen fixation</keyword>
<dbReference type="InterPro" id="IPR002197">
    <property type="entry name" value="HTH_Fis"/>
</dbReference>
<evidence type="ECO:0000256" key="13">
    <source>
        <dbReference type="ARBA" id="ARBA00023231"/>
    </source>
</evidence>